<sequence>MGLFLFDIDSDSEDESDLTKNECKRFHTITTLLAWTNGNCLDAKRKRKPPSTSYEGGVSRSMYSKIQEQEYSLQLLEHISNIIVRDNETLAIMPTERPHRRGKACQLTIAFNSDRKGDDNQNYRYTGSDTKVTGACIQTTSMTAIEGSNPTKESLSTWFYRHTGNNSPIEDHIIETLGLLRNSCRHVGRESSPTHDQRLNAYTILSLRHKILANFTDVNVGQGKYASPNSY</sequence>
<organism evidence="1 2">
    <name type="scientific">Venturia effusa</name>
    <dbReference type="NCBI Taxonomy" id="50376"/>
    <lineage>
        <taxon>Eukaryota</taxon>
        <taxon>Fungi</taxon>
        <taxon>Dikarya</taxon>
        <taxon>Ascomycota</taxon>
        <taxon>Pezizomycotina</taxon>
        <taxon>Dothideomycetes</taxon>
        <taxon>Pleosporomycetidae</taxon>
        <taxon>Venturiales</taxon>
        <taxon>Venturiaceae</taxon>
        <taxon>Venturia</taxon>
    </lineage>
</organism>
<keyword evidence="2" id="KW-1185">Reference proteome</keyword>
<dbReference type="Proteomes" id="UP000316270">
    <property type="component" value="Chromosome 17"/>
</dbReference>
<gene>
    <name evidence="1" type="ORF">FKW77_007178</name>
</gene>
<accession>A0A517LPG5</accession>
<proteinExistence type="predicted"/>
<dbReference type="AlphaFoldDB" id="A0A517LPG5"/>
<name>A0A517LPG5_9PEZI</name>
<protein>
    <submittedName>
        <fullName evidence="1">Uncharacterized protein</fullName>
    </submittedName>
</protein>
<evidence type="ECO:0000313" key="1">
    <source>
        <dbReference type="EMBL" id="QDS77473.1"/>
    </source>
</evidence>
<reference evidence="1 2" key="1">
    <citation type="submission" date="2019-07" db="EMBL/GenBank/DDBJ databases">
        <title>Finished genome of Venturia effusa.</title>
        <authorList>
            <person name="Young C.A."/>
            <person name="Cox M.P."/>
            <person name="Ganley A.R.D."/>
            <person name="David W.J."/>
        </authorList>
    </citation>
    <scope>NUCLEOTIDE SEQUENCE [LARGE SCALE GENOMIC DNA]</scope>
    <source>
        <strain evidence="2">albino</strain>
    </source>
</reference>
<evidence type="ECO:0000313" key="2">
    <source>
        <dbReference type="Proteomes" id="UP000316270"/>
    </source>
</evidence>
<dbReference type="EMBL" id="CP042201">
    <property type="protein sequence ID" value="QDS77473.1"/>
    <property type="molecule type" value="Genomic_DNA"/>
</dbReference>